<evidence type="ECO:0000259" key="6">
    <source>
        <dbReference type="PROSITE" id="PS50011"/>
    </source>
</evidence>
<gene>
    <name evidence="7" type="ORF">B4U79_01634</name>
</gene>
<keyword evidence="4 7" id="KW-0418">Kinase</keyword>
<feature type="non-terminal residue" evidence="7">
    <location>
        <position position="1"/>
    </location>
</feature>
<feature type="non-terminal residue" evidence="7">
    <location>
        <position position="341"/>
    </location>
</feature>
<evidence type="ECO:0000256" key="4">
    <source>
        <dbReference type="ARBA" id="ARBA00022777"/>
    </source>
</evidence>
<comment type="caution">
    <text evidence="7">The sequence shown here is derived from an EMBL/GenBank/DDBJ whole genome shotgun (WGS) entry which is preliminary data.</text>
</comment>
<keyword evidence="2" id="KW-0808">Transferase</keyword>
<keyword evidence="8" id="KW-1185">Reference proteome</keyword>
<evidence type="ECO:0000313" key="7">
    <source>
        <dbReference type="EMBL" id="RWS02397.1"/>
    </source>
</evidence>
<dbReference type="Gene3D" id="3.30.200.20">
    <property type="entry name" value="Phosphorylase Kinase, domain 1"/>
    <property type="match status" value="1"/>
</dbReference>
<dbReference type="GO" id="GO:0004674">
    <property type="term" value="F:protein serine/threonine kinase activity"/>
    <property type="evidence" value="ECO:0007669"/>
    <property type="project" value="UniProtKB-KW"/>
</dbReference>
<evidence type="ECO:0000256" key="2">
    <source>
        <dbReference type="ARBA" id="ARBA00022679"/>
    </source>
</evidence>
<evidence type="ECO:0000256" key="1">
    <source>
        <dbReference type="ARBA" id="ARBA00022527"/>
    </source>
</evidence>
<keyword evidence="5" id="KW-0067">ATP-binding</keyword>
<keyword evidence="1" id="KW-0723">Serine/threonine-protein kinase</keyword>
<name>A0A3S3PJD4_9ACAR</name>
<protein>
    <submittedName>
        <fullName evidence="7">Striated muscle preferentially expressed protein kinase-like protein</fullName>
    </submittedName>
</protein>
<dbReference type="PANTHER" id="PTHR24342:SF14">
    <property type="entry name" value="DEATH-ASSOCIATED PROTEIN KINASE DAPK-1"/>
    <property type="match status" value="1"/>
</dbReference>
<organism evidence="7 8">
    <name type="scientific">Dinothrombium tinctorium</name>
    <dbReference type="NCBI Taxonomy" id="1965070"/>
    <lineage>
        <taxon>Eukaryota</taxon>
        <taxon>Metazoa</taxon>
        <taxon>Ecdysozoa</taxon>
        <taxon>Arthropoda</taxon>
        <taxon>Chelicerata</taxon>
        <taxon>Arachnida</taxon>
        <taxon>Acari</taxon>
        <taxon>Acariformes</taxon>
        <taxon>Trombidiformes</taxon>
        <taxon>Prostigmata</taxon>
        <taxon>Anystina</taxon>
        <taxon>Parasitengona</taxon>
        <taxon>Trombidioidea</taxon>
        <taxon>Trombidiidae</taxon>
        <taxon>Dinothrombium</taxon>
    </lineage>
</organism>
<dbReference type="SUPFAM" id="SSF56112">
    <property type="entry name" value="Protein kinase-like (PK-like)"/>
    <property type="match status" value="1"/>
</dbReference>
<dbReference type="AlphaFoldDB" id="A0A3S3PJD4"/>
<dbReference type="GO" id="GO:0005634">
    <property type="term" value="C:nucleus"/>
    <property type="evidence" value="ECO:0007669"/>
    <property type="project" value="TreeGrafter"/>
</dbReference>
<evidence type="ECO:0000256" key="5">
    <source>
        <dbReference type="ARBA" id="ARBA00022840"/>
    </source>
</evidence>
<dbReference type="STRING" id="1965070.A0A3S3PJD4"/>
<accession>A0A3S3PJD4</accession>
<sequence length="341" mass="38762">KKTESGSVVIDDMLNQERENLDYSRETNPVELSKGEHSELYNFVAEITKGRFSIITKAFVKELGSSMACKAALTETEDESGIKNEYEIMKTLCHERIVQLTAASRGTFLFVLAMEKLSGIDVLTYLSLQNYYSEELVAKIILQVINALEYLHYRGICYIELQPDNIVMVNQRTPDIKLVDFGNARYVPATGAKVYVKGNNEYLAPEVIKNEEVSTAADVWGLAVITYILLSGVSPFRGESEAETIENVTFVRYHFDRLYPGITQEATRFLMLIFKRTPEKRPTLVECDDHKWLMPNEFMLKKRENAVFSAEKLSEFADKFHSEKQASTNPKLLTVSGMNLT</sequence>
<dbReference type="Pfam" id="PF00069">
    <property type="entry name" value="Pkinase"/>
    <property type="match status" value="1"/>
</dbReference>
<dbReference type="Proteomes" id="UP000285301">
    <property type="component" value="Unassembled WGS sequence"/>
</dbReference>
<dbReference type="GO" id="GO:0043065">
    <property type="term" value="P:positive regulation of apoptotic process"/>
    <property type="evidence" value="ECO:0007669"/>
    <property type="project" value="TreeGrafter"/>
</dbReference>
<dbReference type="PANTHER" id="PTHR24342">
    <property type="entry name" value="SERINE/THREONINE-PROTEIN KINASE 17"/>
    <property type="match status" value="1"/>
</dbReference>
<dbReference type="InterPro" id="IPR011009">
    <property type="entry name" value="Kinase-like_dom_sf"/>
</dbReference>
<dbReference type="PROSITE" id="PS50011">
    <property type="entry name" value="PROTEIN_KINASE_DOM"/>
    <property type="match status" value="1"/>
</dbReference>
<dbReference type="GO" id="GO:0005524">
    <property type="term" value="F:ATP binding"/>
    <property type="evidence" value="ECO:0007669"/>
    <property type="project" value="UniProtKB-KW"/>
</dbReference>
<dbReference type="InterPro" id="IPR000719">
    <property type="entry name" value="Prot_kinase_dom"/>
</dbReference>
<dbReference type="EMBL" id="NCKU01007774">
    <property type="protein sequence ID" value="RWS02397.1"/>
    <property type="molecule type" value="Genomic_DNA"/>
</dbReference>
<dbReference type="OrthoDB" id="2570713at2759"/>
<dbReference type="GO" id="GO:0035556">
    <property type="term" value="P:intracellular signal transduction"/>
    <property type="evidence" value="ECO:0007669"/>
    <property type="project" value="TreeGrafter"/>
</dbReference>
<evidence type="ECO:0000313" key="8">
    <source>
        <dbReference type="Proteomes" id="UP000285301"/>
    </source>
</evidence>
<evidence type="ECO:0000256" key="3">
    <source>
        <dbReference type="ARBA" id="ARBA00022741"/>
    </source>
</evidence>
<proteinExistence type="predicted"/>
<dbReference type="Gene3D" id="1.10.510.10">
    <property type="entry name" value="Transferase(Phosphotransferase) domain 1"/>
    <property type="match status" value="1"/>
</dbReference>
<keyword evidence="3" id="KW-0547">Nucleotide-binding</keyword>
<feature type="domain" description="Protein kinase" evidence="6">
    <location>
        <begin position="41"/>
        <end position="293"/>
    </location>
</feature>
<reference evidence="7 8" key="1">
    <citation type="journal article" date="2018" name="Gigascience">
        <title>Genomes of trombidid mites reveal novel predicted allergens and laterally-transferred genes associated with secondary metabolism.</title>
        <authorList>
            <person name="Dong X."/>
            <person name="Chaisiri K."/>
            <person name="Xia D."/>
            <person name="Armstrong S.D."/>
            <person name="Fang Y."/>
            <person name="Donnelly M.J."/>
            <person name="Kadowaki T."/>
            <person name="McGarry J.W."/>
            <person name="Darby A.C."/>
            <person name="Makepeace B.L."/>
        </authorList>
    </citation>
    <scope>NUCLEOTIDE SEQUENCE [LARGE SCALE GENOMIC DNA]</scope>
    <source>
        <strain evidence="7">UoL-WK</strain>
    </source>
</reference>